<dbReference type="InterPro" id="IPR050330">
    <property type="entry name" value="Bact_OuterMem_StrucFunc"/>
</dbReference>
<dbReference type="InterPro" id="IPR006665">
    <property type="entry name" value="OmpA-like"/>
</dbReference>
<dbReference type="Pfam" id="PF00691">
    <property type="entry name" value="OmpA"/>
    <property type="match status" value="1"/>
</dbReference>
<proteinExistence type="predicted"/>
<dbReference type="RefSeq" id="WP_341839977.1">
    <property type="nucleotide sequence ID" value="NZ_CP149792.1"/>
</dbReference>
<evidence type="ECO:0000256" key="3">
    <source>
        <dbReference type="ARBA" id="ARBA00023237"/>
    </source>
</evidence>
<dbReference type="InterPro" id="IPR036737">
    <property type="entry name" value="OmpA-like_sf"/>
</dbReference>
<keyword evidence="7" id="KW-1185">Reference proteome</keyword>
<accession>A0ABZ2YZB0</accession>
<keyword evidence="3" id="KW-0998">Cell outer membrane</keyword>
<dbReference type="EMBL" id="CP150096">
    <property type="protein sequence ID" value="WZN45223.1"/>
    <property type="molecule type" value="Genomic_DNA"/>
</dbReference>
<name>A0ABZ2YZB0_9BACT</name>
<protein>
    <submittedName>
        <fullName evidence="6">OmpA family protein</fullName>
    </submittedName>
</protein>
<dbReference type="Gene3D" id="3.30.1330.60">
    <property type="entry name" value="OmpA-like domain"/>
    <property type="match status" value="1"/>
</dbReference>
<evidence type="ECO:0000256" key="4">
    <source>
        <dbReference type="PROSITE-ProRule" id="PRU00473"/>
    </source>
</evidence>
<organism evidence="6 7">
    <name type="scientific">Chitinophaga caseinilytica</name>
    <dbReference type="NCBI Taxonomy" id="2267521"/>
    <lineage>
        <taxon>Bacteria</taxon>
        <taxon>Pseudomonadati</taxon>
        <taxon>Bacteroidota</taxon>
        <taxon>Chitinophagia</taxon>
        <taxon>Chitinophagales</taxon>
        <taxon>Chitinophagaceae</taxon>
        <taxon>Chitinophaga</taxon>
    </lineage>
</organism>
<dbReference type="Proteomes" id="UP001449657">
    <property type="component" value="Chromosome"/>
</dbReference>
<keyword evidence="2 4" id="KW-0472">Membrane</keyword>
<dbReference type="PANTHER" id="PTHR30329">
    <property type="entry name" value="STATOR ELEMENT OF FLAGELLAR MOTOR COMPLEX"/>
    <property type="match status" value="1"/>
</dbReference>
<comment type="subcellular location">
    <subcellularLocation>
        <location evidence="1">Cell outer membrane</location>
    </subcellularLocation>
</comment>
<gene>
    <name evidence="6" type="ORF">WJU22_20190</name>
</gene>
<sequence length="118" mass="13839">MFVLKDLYYDFDKYAIRYPDATHVLDSLAIILQEHPTMRISLESHTDSRGNDAYNMRLSDRRAESAVQYLVQKGIAQNRLEWKGYGESRLVNRCSNGVKCTEEEHQANRRTEVRILEE</sequence>
<dbReference type="InterPro" id="IPR006664">
    <property type="entry name" value="OMP_bac"/>
</dbReference>
<evidence type="ECO:0000313" key="7">
    <source>
        <dbReference type="Proteomes" id="UP001449657"/>
    </source>
</evidence>
<dbReference type="PRINTS" id="PR01021">
    <property type="entry name" value="OMPADOMAIN"/>
</dbReference>
<dbReference type="PANTHER" id="PTHR30329:SF21">
    <property type="entry name" value="LIPOPROTEIN YIAD-RELATED"/>
    <property type="match status" value="1"/>
</dbReference>
<evidence type="ECO:0000259" key="5">
    <source>
        <dbReference type="PROSITE" id="PS51123"/>
    </source>
</evidence>
<dbReference type="SUPFAM" id="SSF103088">
    <property type="entry name" value="OmpA-like"/>
    <property type="match status" value="1"/>
</dbReference>
<evidence type="ECO:0000256" key="1">
    <source>
        <dbReference type="ARBA" id="ARBA00004442"/>
    </source>
</evidence>
<feature type="domain" description="OmpA-like" evidence="5">
    <location>
        <begin position="1"/>
        <end position="118"/>
    </location>
</feature>
<evidence type="ECO:0000256" key="2">
    <source>
        <dbReference type="ARBA" id="ARBA00023136"/>
    </source>
</evidence>
<dbReference type="CDD" id="cd07185">
    <property type="entry name" value="OmpA_C-like"/>
    <property type="match status" value="1"/>
</dbReference>
<reference evidence="6 7" key="1">
    <citation type="submission" date="2024-03" db="EMBL/GenBank/DDBJ databases">
        <title>Chitinophaga caseinilytica sp. nov., a casein hydrolysing bacterium isolated from forest soil.</title>
        <authorList>
            <person name="Lee D.S."/>
            <person name="Han D.M."/>
            <person name="Baek J.H."/>
            <person name="Choi D.G."/>
            <person name="Jeon J.H."/>
            <person name="Jeon C.O."/>
        </authorList>
    </citation>
    <scope>NUCLEOTIDE SEQUENCE [LARGE SCALE GENOMIC DNA]</scope>
    <source>
        <strain evidence="6 7">KACC 19118</strain>
    </source>
</reference>
<dbReference type="PROSITE" id="PS51123">
    <property type="entry name" value="OMPA_2"/>
    <property type="match status" value="1"/>
</dbReference>
<evidence type="ECO:0000313" key="6">
    <source>
        <dbReference type="EMBL" id="WZN45223.1"/>
    </source>
</evidence>